<feature type="non-terminal residue" evidence="1">
    <location>
        <position position="187"/>
    </location>
</feature>
<name>A0A075A1I2_OPIVI</name>
<proteinExistence type="predicted"/>
<dbReference type="Proteomes" id="UP000054324">
    <property type="component" value="Unassembled WGS sequence"/>
</dbReference>
<accession>A0A075A1I2</accession>
<evidence type="ECO:0000313" key="2">
    <source>
        <dbReference type="Proteomes" id="UP000054324"/>
    </source>
</evidence>
<gene>
    <name evidence="1" type="ORF">T265_12563</name>
</gene>
<reference evidence="1 2" key="1">
    <citation type="submission" date="2013-11" db="EMBL/GenBank/DDBJ databases">
        <title>Opisthorchis viverrini - life in the bile duct.</title>
        <authorList>
            <person name="Young N.D."/>
            <person name="Nagarajan N."/>
            <person name="Lin S.J."/>
            <person name="Korhonen P.K."/>
            <person name="Jex A.R."/>
            <person name="Hall R.S."/>
            <person name="Safavi-Hemami H."/>
            <person name="Kaewkong W."/>
            <person name="Bertrand D."/>
            <person name="Gao S."/>
            <person name="Seet Q."/>
            <person name="Wongkham S."/>
            <person name="Teh B.T."/>
            <person name="Wongkham C."/>
            <person name="Intapan P.M."/>
            <person name="Maleewong W."/>
            <person name="Yang X."/>
            <person name="Hu M."/>
            <person name="Wang Z."/>
            <person name="Hofmann A."/>
            <person name="Sternberg P.W."/>
            <person name="Tan P."/>
            <person name="Wang J."/>
            <person name="Gasser R.B."/>
        </authorList>
    </citation>
    <scope>NUCLEOTIDE SEQUENCE [LARGE SCALE GENOMIC DNA]</scope>
</reference>
<dbReference type="GeneID" id="20326731"/>
<dbReference type="EMBL" id="KL596623">
    <property type="protein sequence ID" value="KER33588.1"/>
    <property type="molecule type" value="Genomic_DNA"/>
</dbReference>
<evidence type="ECO:0000313" key="1">
    <source>
        <dbReference type="EMBL" id="KER33588.1"/>
    </source>
</evidence>
<sequence>SSGTAKHNSPQLKERILWESLYRQEFYKTARDYLHTRIQRFLHDAEAIQMISLNRPTKSPGYSTGVRRDGPSGLGNLAVSLPSCFLLVAWPLGTKRVLQLNDYYYYSAVSERKRLTEGNTIARFQQSGCESASACECEKYNGLKHFIGRTLPELGPMLTHAVWLWYEAATCCILRRRCLTLINADSS</sequence>
<keyword evidence="2" id="KW-1185">Reference proteome</keyword>
<protein>
    <submittedName>
        <fullName evidence="1">Uncharacterized protein</fullName>
    </submittedName>
</protein>
<dbReference type="KEGG" id="ovi:T265_12563"/>
<dbReference type="AlphaFoldDB" id="A0A075A1I2"/>
<organism evidence="1 2">
    <name type="scientific">Opisthorchis viverrini</name>
    <name type="common">Southeast Asian liver fluke</name>
    <dbReference type="NCBI Taxonomy" id="6198"/>
    <lineage>
        <taxon>Eukaryota</taxon>
        <taxon>Metazoa</taxon>
        <taxon>Spiralia</taxon>
        <taxon>Lophotrochozoa</taxon>
        <taxon>Platyhelminthes</taxon>
        <taxon>Trematoda</taxon>
        <taxon>Digenea</taxon>
        <taxon>Opisthorchiida</taxon>
        <taxon>Opisthorchiata</taxon>
        <taxon>Opisthorchiidae</taxon>
        <taxon>Opisthorchis</taxon>
    </lineage>
</organism>
<dbReference type="CTD" id="20326731"/>
<dbReference type="RefSeq" id="XP_009162651.1">
    <property type="nucleotide sequence ID" value="XM_009164387.1"/>
</dbReference>
<feature type="non-terminal residue" evidence="1">
    <location>
        <position position="1"/>
    </location>
</feature>